<keyword evidence="2" id="KW-1185">Reference proteome</keyword>
<dbReference type="InterPro" id="IPR052732">
    <property type="entry name" value="Cell-binding_unc_protein"/>
</dbReference>
<dbReference type="InterPro" id="IPR011009">
    <property type="entry name" value="Kinase-like_dom_sf"/>
</dbReference>
<evidence type="ECO:0000313" key="1">
    <source>
        <dbReference type="EMBL" id="MBW8268444.1"/>
    </source>
</evidence>
<proteinExistence type="predicted"/>
<comment type="caution">
    <text evidence="1">The sequence shown here is derived from an EMBL/GenBank/DDBJ whole genome shotgun (WGS) entry which is preliminary data.</text>
</comment>
<dbReference type="SUPFAM" id="SSF52540">
    <property type="entry name" value="P-loop containing nucleoside triphosphate hydrolases"/>
    <property type="match status" value="1"/>
</dbReference>
<organism evidence="1 2">
    <name type="scientific">Caldovatus aquaticus</name>
    <dbReference type="NCBI Taxonomy" id="2865671"/>
    <lineage>
        <taxon>Bacteria</taxon>
        <taxon>Pseudomonadati</taxon>
        <taxon>Pseudomonadota</taxon>
        <taxon>Alphaproteobacteria</taxon>
        <taxon>Acetobacterales</taxon>
        <taxon>Roseomonadaceae</taxon>
        <taxon>Caldovatus</taxon>
    </lineage>
</organism>
<dbReference type="SUPFAM" id="SSF56112">
    <property type="entry name" value="Protein kinase-like (PK-like)"/>
    <property type="match status" value="1"/>
</dbReference>
<name>A0ABS7EYZ8_9PROT</name>
<dbReference type="EMBL" id="JAHZUY010000004">
    <property type="protein sequence ID" value="MBW8268444.1"/>
    <property type="molecule type" value="Genomic_DNA"/>
</dbReference>
<dbReference type="Gene3D" id="3.40.50.300">
    <property type="entry name" value="P-loop containing nucleotide triphosphate hydrolases"/>
    <property type="match status" value="1"/>
</dbReference>
<dbReference type="Gene3D" id="3.90.1200.10">
    <property type="match status" value="1"/>
</dbReference>
<gene>
    <name evidence="1" type="ORF">K1J50_02985</name>
</gene>
<reference evidence="1 2" key="1">
    <citation type="submission" date="2021-08" db="EMBL/GenBank/DDBJ databases">
        <title>Caldovatus sediminis gen. nov., sp. nov., a moderately thermophilic bacterium isolated from a hot spring.</title>
        <authorList>
            <person name="Hu C.-J."/>
            <person name="Li W.-J."/>
            <person name="Xian W.-D."/>
        </authorList>
    </citation>
    <scope>NUCLEOTIDE SEQUENCE [LARGE SCALE GENOMIC DNA]</scope>
    <source>
        <strain evidence="1 2">SYSU G05006</strain>
    </source>
</reference>
<dbReference type="Pfam" id="PF13671">
    <property type="entry name" value="AAA_33"/>
    <property type="match status" value="1"/>
</dbReference>
<sequence>MTIPPSQAEAAALLARLTGAAPIETHISAVFVGRDEAFKLKKAVALGFLDFTSLAARERFCRRELALNRRFAPGIYREVLPLTRGPDGALRLGGEAGAAVEWVVRMARIPDDAFLDRIAARGGLTPALLDALADAVAAMHEAAERVAEPDAPAAMRQVLEGNRAAALAAGLPAPRVEAWAAAAGAALQRLAPALAARAAEGRVRRCHGDLHLGNLCLWDGRPTPFDALEFDESLARIDVGYDLAFLLMDLEARAVAGAEQAEEERRGLGGRAAANRVLNRLLARTGDYGLLAPLPLWLSLRAMIRAHVEAARGGADAASYLAMAEGYLRPAAARLVAIGGLQGTGKSRLARALAPALGPAPGAVILRTDEIRKRRFGVPPEQRLPPAAYAETVSAAVHAELFATAERIARAGHAVIADAVFLDPDNRAGIEAAARAAGVPFDGFWLEAPLEILRRRIGARHHDASDATAAVLERAARTDPGPIAWRRTDASGDPLPAVRAALGLH</sequence>
<dbReference type="InterPro" id="IPR027417">
    <property type="entry name" value="P-loop_NTPase"/>
</dbReference>
<evidence type="ECO:0000313" key="2">
    <source>
        <dbReference type="Proteomes" id="UP001519924"/>
    </source>
</evidence>
<protein>
    <submittedName>
        <fullName evidence="1">AAA family ATPase</fullName>
    </submittedName>
</protein>
<dbReference type="RefSeq" id="WP_220115954.1">
    <property type="nucleotide sequence ID" value="NZ_JAHZUY010000004.1"/>
</dbReference>
<dbReference type="Proteomes" id="UP001519924">
    <property type="component" value="Unassembled WGS sequence"/>
</dbReference>
<accession>A0ABS7EYZ8</accession>
<dbReference type="PANTHER" id="PTHR43883">
    <property type="entry name" value="SLR0207 PROTEIN"/>
    <property type="match status" value="1"/>
</dbReference>
<dbReference type="PANTHER" id="PTHR43883:SF1">
    <property type="entry name" value="GLUCONOKINASE"/>
    <property type="match status" value="1"/>
</dbReference>